<feature type="compositionally biased region" description="Acidic residues" evidence="1">
    <location>
        <begin position="13"/>
        <end position="37"/>
    </location>
</feature>
<evidence type="ECO:0000313" key="2">
    <source>
        <dbReference type="EMBL" id="MRG97830.1"/>
    </source>
</evidence>
<proteinExistence type="predicted"/>
<dbReference type="AlphaFoldDB" id="A0A6N7Q4L3"/>
<organism evidence="2 3">
    <name type="scientific">Polyangium spumosum</name>
    <dbReference type="NCBI Taxonomy" id="889282"/>
    <lineage>
        <taxon>Bacteria</taxon>
        <taxon>Pseudomonadati</taxon>
        <taxon>Myxococcota</taxon>
        <taxon>Polyangia</taxon>
        <taxon>Polyangiales</taxon>
        <taxon>Polyangiaceae</taxon>
        <taxon>Polyangium</taxon>
    </lineage>
</organism>
<dbReference type="EMBL" id="WJIE01000021">
    <property type="protein sequence ID" value="MRG97830.1"/>
    <property type="molecule type" value="Genomic_DNA"/>
</dbReference>
<name>A0A6N7Q4L3_9BACT</name>
<comment type="caution">
    <text evidence="2">The sequence shown here is derived from an EMBL/GenBank/DDBJ whole genome shotgun (WGS) entry which is preliminary data.</text>
</comment>
<reference evidence="2 3" key="1">
    <citation type="submission" date="2019-10" db="EMBL/GenBank/DDBJ databases">
        <title>A soil myxobacterium in the family Polyangiaceae.</title>
        <authorList>
            <person name="Li Y."/>
            <person name="Wang J."/>
        </authorList>
    </citation>
    <scope>NUCLEOTIDE SEQUENCE [LARGE SCALE GENOMIC DNA]</scope>
    <source>
        <strain evidence="2 3">DSM 14734</strain>
    </source>
</reference>
<evidence type="ECO:0000256" key="1">
    <source>
        <dbReference type="SAM" id="MobiDB-lite"/>
    </source>
</evidence>
<dbReference type="Proteomes" id="UP000440224">
    <property type="component" value="Unassembled WGS sequence"/>
</dbReference>
<keyword evidence="3" id="KW-1185">Reference proteome</keyword>
<sequence length="353" mass="35747">MSGCPDARNVAEFYDETEDADADAGSDAGDDAGDDDAGPSTSGGDGGCELVCEEDCVPLRPGDFSFPLLAWIGPDETSAPPCPDAAPVEQFVWHGDPIVPPAACGECTCGPSYGACALPSSIDAHAAPCASAEGATTTPTDPPKYWEGACAADNAIPAETCGTSTPCVQSVTIGPLVITDEACFASGTSTAPFDAPSWGTFARLCEGITPTGYAGCSAAELCVPKAPAGFRQCVQRTGIHDCPAEGYSERFVFYEDFEDTRACSDCTCGAPDGSACVSSLAIHADAACTSPIVTEDVSSDGPTCLDLATPGQAIGAKSATAPVYRPGTCQAQGGELLGDVELLGPRTLCCHVP</sequence>
<accession>A0A6N7Q4L3</accession>
<gene>
    <name evidence="2" type="ORF">GF068_38810</name>
</gene>
<evidence type="ECO:0000313" key="3">
    <source>
        <dbReference type="Proteomes" id="UP000440224"/>
    </source>
</evidence>
<protein>
    <submittedName>
        <fullName evidence="2">Uncharacterized protein</fullName>
    </submittedName>
</protein>
<feature type="region of interest" description="Disordered" evidence="1">
    <location>
        <begin position="1"/>
        <end position="46"/>
    </location>
</feature>